<dbReference type="InterPro" id="IPR000055">
    <property type="entry name" value="Restrct_endonuc_typeI_TRD"/>
</dbReference>
<evidence type="ECO:0000313" key="6">
    <source>
        <dbReference type="Proteomes" id="UP000491181"/>
    </source>
</evidence>
<dbReference type="Gene3D" id="3.90.220.20">
    <property type="entry name" value="DNA methylase specificity domains"/>
    <property type="match status" value="1"/>
</dbReference>
<proteinExistence type="inferred from homology"/>
<dbReference type="PANTHER" id="PTHR43140:SF1">
    <property type="entry name" value="TYPE I RESTRICTION ENZYME ECOKI SPECIFICITY SUBUNIT"/>
    <property type="match status" value="1"/>
</dbReference>
<keyword evidence="2" id="KW-0680">Restriction system</keyword>
<evidence type="ECO:0000259" key="4">
    <source>
        <dbReference type="Pfam" id="PF01420"/>
    </source>
</evidence>
<evidence type="ECO:0000256" key="1">
    <source>
        <dbReference type="ARBA" id="ARBA00010923"/>
    </source>
</evidence>
<dbReference type="EMBL" id="BLLS01000309">
    <property type="protein sequence ID" value="GFH88696.1"/>
    <property type="molecule type" value="Genomic_DNA"/>
</dbReference>
<comment type="similarity">
    <text evidence="1">Belongs to the type-I restriction system S methylase family.</text>
</comment>
<name>A0A7J0A926_9BACE</name>
<dbReference type="GO" id="GO:0009307">
    <property type="term" value="P:DNA restriction-modification system"/>
    <property type="evidence" value="ECO:0007669"/>
    <property type="project" value="UniProtKB-KW"/>
</dbReference>
<feature type="domain" description="Type I restriction modification DNA specificity" evidence="4">
    <location>
        <begin position="3"/>
        <end position="152"/>
    </location>
</feature>
<dbReference type="PANTHER" id="PTHR43140">
    <property type="entry name" value="TYPE-1 RESTRICTION ENZYME ECOKI SPECIFICITY PROTEIN"/>
    <property type="match status" value="1"/>
</dbReference>
<dbReference type="GO" id="GO:0003677">
    <property type="term" value="F:DNA binding"/>
    <property type="evidence" value="ECO:0007669"/>
    <property type="project" value="UniProtKB-KW"/>
</dbReference>
<dbReference type="InterPro" id="IPR044946">
    <property type="entry name" value="Restrct_endonuc_typeI_TRD_sf"/>
</dbReference>
<accession>A0A7J0A926</accession>
<sequence length="160" mass="18415">MRHNDLFDISGGSQPPKSKFIEREKEGYIRLFQIRDYGSNPQPIYIPLSTASKISQKGDILLARYGASLGKVFYAEYGAYNVALAKVIPLYESRLIFQKYIFLYYCSSIYQNEIVNRSRCAQAGFNKEDLNSLLFPLPPLSEQYRIVEKYEKAIASIMSR</sequence>
<evidence type="ECO:0000256" key="3">
    <source>
        <dbReference type="ARBA" id="ARBA00023125"/>
    </source>
</evidence>
<organism evidence="5 6">
    <name type="scientific">Bacteroides acidifaciens</name>
    <dbReference type="NCBI Taxonomy" id="85831"/>
    <lineage>
        <taxon>Bacteria</taxon>
        <taxon>Pseudomonadati</taxon>
        <taxon>Bacteroidota</taxon>
        <taxon>Bacteroidia</taxon>
        <taxon>Bacteroidales</taxon>
        <taxon>Bacteroidaceae</taxon>
        <taxon>Bacteroides</taxon>
    </lineage>
</organism>
<dbReference type="Proteomes" id="UP000491181">
    <property type="component" value="Unassembled WGS sequence"/>
</dbReference>
<gene>
    <name evidence="5" type="ORF">IMSAGC001_04140</name>
</gene>
<evidence type="ECO:0000313" key="5">
    <source>
        <dbReference type="EMBL" id="GFH88696.1"/>
    </source>
</evidence>
<dbReference type="InterPro" id="IPR051212">
    <property type="entry name" value="Type-I_RE_S_subunit"/>
</dbReference>
<dbReference type="Pfam" id="PF01420">
    <property type="entry name" value="Methylase_S"/>
    <property type="match status" value="1"/>
</dbReference>
<comment type="caution">
    <text evidence="5">The sequence shown here is derived from an EMBL/GenBank/DDBJ whole genome shotgun (WGS) entry which is preliminary data.</text>
</comment>
<dbReference type="AlphaFoldDB" id="A0A7J0A926"/>
<evidence type="ECO:0000256" key="2">
    <source>
        <dbReference type="ARBA" id="ARBA00022747"/>
    </source>
</evidence>
<reference evidence="5 6" key="1">
    <citation type="journal article" date="2020" name="Microbiome">
        <title>Single-cell genomics of uncultured bacteria reveals dietary fiber responders in the mouse gut microbiota.</title>
        <authorList>
            <person name="Chijiiwa R."/>
            <person name="Hosokawa M."/>
            <person name="Kogawa M."/>
            <person name="Nishikawa Y."/>
            <person name="Ide K."/>
            <person name="Sakanashi C."/>
            <person name="Takahashi K."/>
            <person name="Takeyama H."/>
        </authorList>
    </citation>
    <scope>NUCLEOTIDE SEQUENCE [LARGE SCALE GENOMIC DNA]</scope>
    <source>
        <strain evidence="5">IMSAGC_001</strain>
    </source>
</reference>
<keyword evidence="3" id="KW-0238">DNA-binding</keyword>
<protein>
    <recommendedName>
        <fullName evidence="4">Type I restriction modification DNA specificity domain-containing protein</fullName>
    </recommendedName>
</protein>
<dbReference type="SUPFAM" id="SSF116734">
    <property type="entry name" value="DNA methylase specificity domain"/>
    <property type="match status" value="1"/>
</dbReference>